<proteinExistence type="predicted"/>
<reference evidence="1 2" key="1">
    <citation type="submission" date="2019-01" db="EMBL/GenBank/DDBJ databases">
        <authorList>
            <person name="Sayadi A."/>
        </authorList>
    </citation>
    <scope>NUCLEOTIDE SEQUENCE [LARGE SCALE GENOMIC DNA]</scope>
</reference>
<gene>
    <name evidence="1" type="ORF">CALMAC_LOCUS13449</name>
</gene>
<name>A0A653D0P9_CALMS</name>
<dbReference type="EMBL" id="CAACVG010009641">
    <property type="protein sequence ID" value="VEN53747.1"/>
    <property type="molecule type" value="Genomic_DNA"/>
</dbReference>
<evidence type="ECO:0000313" key="2">
    <source>
        <dbReference type="Proteomes" id="UP000410492"/>
    </source>
</evidence>
<keyword evidence="2" id="KW-1185">Reference proteome</keyword>
<accession>A0A653D0P9</accession>
<evidence type="ECO:0000313" key="1">
    <source>
        <dbReference type="EMBL" id="VEN53747.1"/>
    </source>
</evidence>
<dbReference type="AlphaFoldDB" id="A0A653D0P9"/>
<organism evidence="1 2">
    <name type="scientific">Callosobruchus maculatus</name>
    <name type="common">Southern cowpea weevil</name>
    <name type="synonym">Pulse bruchid</name>
    <dbReference type="NCBI Taxonomy" id="64391"/>
    <lineage>
        <taxon>Eukaryota</taxon>
        <taxon>Metazoa</taxon>
        <taxon>Ecdysozoa</taxon>
        <taxon>Arthropoda</taxon>
        <taxon>Hexapoda</taxon>
        <taxon>Insecta</taxon>
        <taxon>Pterygota</taxon>
        <taxon>Neoptera</taxon>
        <taxon>Endopterygota</taxon>
        <taxon>Coleoptera</taxon>
        <taxon>Polyphaga</taxon>
        <taxon>Cucujiformia</taxon>
        <taxon>Chrysomeloidea</taxon>
        <taxon>Chrysomelidae</taxon>
        <taxon>Bruchinae</taxon>
        <taxon>Bruchini</taxon>
        <taxon>Callosobruchus</taxon>
    </lineage>
</organism>
<protein>
    <submittedName>
        <fullName evidence="1">Uncharacterized protein</fullName>
    </submittedName>
</protein>
<dbReference type="OrthoDB" id="2789670at2759"/>
<sequence>MGFGHIAENIAQNQIQHSVIRVKYVIILSVAPATQEMWYCFLHLPPQKIPGNVREIDELHSPQKLAISVHHTIGMRERFGLLATKLALVRILSEFEVVRNMQTPDVVEFDPKSLVLQSKIGLPMKVKKLTQTPV</sequence>
<dbReference type="Proteomes" id="UP000410492">
    <property type="component" value="Unassembled WGS sequence"/>
</dbReference>